<name>A0A4S4D3V3_CAMSN</name>
<dbReference type="GO" id="GO:0005524">
    <property type="term" value="F:ATP binding"/>
    <property type="evidence" value="ECO:0007669"/>
    <property type="project" value="UniProtKB-KW"/>
</dbReference>
<dbReference type="GO" id="GO:0005634">
    <property type="term" value="C:nucleus"/>
    <property type="evidence" value="ECO:0007669"/>
    <property type="project" value="TreeGrafter"/>
</dbReference>
<evidence type="ECO:0000313" key="6">
    <source>
        <dbReference type="EMBL" id="THF96990.1"/>
    </source>
</evidence>
<dbReference type="GO" id="GO:0043138">
    <property type="term" value="F:3'-5' DNA helicase activity"/>
    <property type="evidence" value="ECO:0007669"/>
    <property type="project" value="TreeGrafter"/>
</dbReference>
<dbReference type="STRING" id="542762.A0A4S4D3V3"/>
<dbReference type="Pfam" id="PF13361">
    <property type="entry name" value="UvrD_C"/>
    <property type="match status" value="1"/>
</dbReference>
<proteinExistence type="predicted"/>
<dbReference type="AlphaFoldDB" id="A0A4S4D3V3"/>
<reference evidence="6 7" key="1">
    <citation type="journal article" date="2018" name="Proc. Natl. Acad. Sci. U.S.A.">
        <title>Draft genome sequence of Camellia sinensis var. sinensis provides insights into the evolution of the tea genome and tea quality.</title>
        <authorList>
            <person name="Wei C."/>
            <person name="Yang H."/>
            <person name="Wang S."/>
            <person name="Zhao J."/>
            <person name="Liu C."/>
            <person name="Gao L."/>
            <person name="Xia E."/>
            <person name="Lu Y."/>
            <person name="Tai Y."/>
            <person name="She G."/>
            <person name="Sun J."/>
            <person name="Cao H."/>
            <person name="Tong W."/>
            <person name="Gao Q."/>
            <person name="Li Y."/>
            <person name="Deng W."/>
            <person name="Jiang X."/>
            <person name="Wang W."/>
            <person name="Chen Q."/>
            <person name="Zhang S."/>
            <person name="Li H."/>
            <person name="Wu J."/>
            <person name="Wang P."/>
            <person name="Li P."/>
            <person name="Shi C."/>
            <person name="Zheng F."/>
            <person name="Jian J."/>
            <person name="Huang B."/>
            <person name="Shan D."/>
            <person name="Shi M."/>
            <person name="Fang C."/>
            <person name="Yue Y."/>
            <person name="Li F."/>
            <person name="Li D."/>
            <person name="Wei S."/>
            <person name="Han B."/>
            <person name="Jiang C."/>
            <person name="Yin Y."/>
            <person name="Xia T."/>
            <person name="Zhang Z."/>
            <person name="Bennetzen J.L."/>
            <person name="Zhao S."/>
            <person name="Wan X."/>
        </authorList>
    </citation>
    <scope>NUCLEOTIDE SEQUENCE [LARGE SCALE GENOMIC DNA]</scope>
    <source>
        <strain evidence="7">cv. Shuchazao</strain>
        <tissue evidence="6">Leaf</tissue>
    </source>
</reference>
<protein>
    <recommendedName>
        <fullName evidence="5">UvrD-like helicase C-terminal domain-containing protein</fullName>
    </recommendedName>
</protein>
<keyword evidence="7" id="KW-1185">Reference proteome</keyword>
<dbReference type="GO" id="GO:0016787">
    <property type="term" value="F:hydrolase activity"/>
    <property type="evidence" value="ECO:0007669"/>
    <property type="project" value="UniProtKB-KW"/>
</dbReference>
<sequence length="328" mass="38506">MEFGCFIMQVLQYLLDDVSEFLSTRFIMPEEGRDIIEEDKGCINVLKAFIDYISERESENFRSRRHNNKDGVTLTTIHQSKGLEWDNVFIVKEERRLLYVAMTRARKKLFILYVIMDSNWQMLQPSRFLKEIPDHLREIQSELNSKDLQEKDQQIQTGTHCSIWAGLSRETESSDVDIVLKDTVKIPVHEGSKESMESMEACYGNSFLKRFIVEDRAVVSHLFHQWAKKPAFQDAKRLLDKVGFAIDERLRVKKSTHKDVMRELKSCLKCDEAFQYAQYVLRWEQIPADKRAHLMREKQIAYLQSLGCTVVPSSRLHASRLIEEYKSL</sequence>
<dbReference type="PANTHER" id="PTHR11070:SF61">
    <property type="entry name" value="DNA 3'-5' HELICASE"/>
    <property type="match status" value="1"/>
</dbReference>
<gene>
    <name evidence="6" type="ORF">TEA_019936</name>
</gene>
<evidence type="ECO:0000256" key="2">
    <source>
        <dbReference type="ARBA" id="ARBA00022801"/>
    </source>
</evidence>
<dbReference type="GO" id="GO:0000725">
    <property type="term" value="P:recombinational repair"/>
    <property type="evidence" value="ECO:0007669"/>
    <property type="project" value="TreeGrafter"/>
</dbReference>
<keyword evidence="3" id="KW-0347">Helicase</keyword>
<keyword evidence="2" id="KW-0378">Hydrolase</keyword>
<feature type="domain" description="UvrD-like helicase C-terminal" evidence="5">
    <location>
        <begin position="38"/>
        <end position="113"/>
    </location>
</feature>
<keyword evidence="4" id="KW-0067">ATP-binding</keyword>
<dbReference type="Proteomes" id="UP000306102">
    <property type="component" value="Unassembled WGS sequence"/>
</dbReference>
<dbReference type="InterPro" id="IPR027417">
    <property type="entry name" value="P-loop_NTPase"/>
</dbReference>
<evidence type="ECO:0000256" key="4">
    <source>
        <dbReference type="ARBA" id="ARBA00022840"/>
    </source>
</evidence>
<evidence type="ECO:0000313" key="7">
    <source>
        <dbReference type="Proteomes" id="UP000306102"/>
    </source>
</evidence>
<dbReference type="InterPro" id="IPR000212">
    <property type="entry name" value="DNA_helicase_UvrD/REP"/>
</dbReference>
<organism evidence="6 7">
    <name type="scientific">Camellia sinensis var. sinensis</name>
    <name type="common">China tea</name>
    <dbReference type="NCBI Taxonomy" id="542762"/>
    <lineage>
        <taxon>Eukaryota</taxon>
        <taxon>Viridiplantae</taxon>
        <taxon>Streptophyta</taxon>
        <taxon>Embryophyta</taxon>
        <taxon>Tracheophyta</taxon>
        <taxon>Spermatophyta</taxon>
        <taxon>Magnoliopsida</taxon>
        <taxon>eudicotyledons</taxon>
        <taxon>Gunneridae</taxon>
        <taxon>Pentapetalae</taxon>
        <taxon>asterids</taxon>
        <taxon>Ericales</taxon>
        <taxon>Theaceae</taxon>
        <taxon>Camellia</taxon>
    </lineage>
</organism>
<dbReference type="Gene3D" id="3.40.50.300">
    <property type="entry name" value="P-loop containing nucleotide triphosphate hydrolases"/>
    <property type="match status" value="1"/>
</dbReference>
<keyword evidence="1" id="KW-0547">Nucleotide-binding</keyword>
<evidence type="ECO:0000256" key="3">
    <source>
        <dbReference type="ARBA" id="ARBA00022806"/>
    </source>
</evidence>
<dbReference type="EMBL" id="SDRB02012681">
    <property type="protein sequence ID" value="THF96990.1"/>
    <property type="molecule type" value="Genomic_DNA"/>
</dbReference>
<comment type="caution">
    <text evidence="6">The sequence shown here is derived from an EMBL/GenBank/DDBJ whole genome shotgun (WGS) entry which is preliminary data.</text>
</comment>
<dbReference type="PANTHER" id="PTHR11070">
    <property type="entry name" value="UVRD / RECB / PCRA DNA HELICASE FAMILY MEMBER"/>
    <property type="match status" value="1"/>
</dbReference>
<dbReference type="InterPro" id="IPR014017">
    <property type="entry name" value="DNA_helicase_UvrD-like_C"/>
</dbReference>
<evidence type="ECO:0000256" key="1">
    <source>
        <dbReference type="ARBA" id="ARBA00022741"/>
    </source>
</evidence>
<evidence type="ECO:0000259" key="5">
    <source>
        <dbReference type="Pfam" id="PF13361"/>
    </source>
</evidence>
<dbReference type="SUPFAM" id="SSF52540">
    <property type="entry name" value="P-loop containing nucleoside triphosphate hydrolases"/>
    <property type="match status" value="1"/>
</dbReference>
<accession>A0A4S4D3V3</accession>
<dbReference type="GO" id="GO:0003677">
    <property type="term" value="F:DNA binding"/>
    <property type="evidence" value="ECO:0007669"/>
    <property type="project" value="InterPro"/>
</dbReference>